<feature type="domain" description="DNA-directed RNA polymerase subunit 2 hybrid-binding" evidence="11">
    <location>
        <begin position="703"/>
        <end position="1118"/>
    </location>
</feature>
<evidence type="ECO:0000256" key="3">
    <source>
        <dbReference type="ARBA" id="ARBA00022478"/>
    </source>
</evidence>
<name>A0AAV9IYZ0_CYACA</name>
<sequence>MDVGGGRSLASSPASVKRLRDKHQLVEHFLAAEPVVRQHIRSFDYFVDVELPAIVRLNGLVTSDASPSWFLRYVDVRVGEAGVREHVGVLWPLTPHICRTCERTYSAPILATVEHYCHGRCERKEEVLLGYLPIMLRSSRCRLRTARSEEELARRYRECPLDPGGYFIVRGAEKVILMQEQLCKNRILLERDGKGNVCASVTSSTAERKSRATVVLRGDRLYLQHNTLSEDVPIVVVLLAMGVESTAQVLQLISWDERQLEPSLDQLAALGIDTPTAALAYLGARIKAYGGGGGGGGGGNWGSAAAEATARLPRHRRQVAQALEFLASVLLSHVPCEPPLSMADKRLYLAVMVRGVLAASQHPEALDDKDYYGNKRVELAGQLLALLFEDLFKKFNADIKRHADAVLAKPSRTHDFDGTQGIRADVITAGLEHAIGTGNWSLRRFRMQRQGVTQVLSRLSYLSAVGMMTRITSQFEKTRKISGPRALQPSQWGLVCPCDTPEGESCGLVKSLALLAQVSVEQDAAPVQRLLYDLGTVSIASLAELEAARRDRRTRAALVFLNGGLLGMHHAAPALVRALRRARRAGALGEYVSVWEVASPACPAVHVATDAGRLCRPLLVLDGGTGRPRLQPVHLEELRLGLLRWPDLVRAGLIEYLDANEENDACIALHESWLTETPAAGHRQQPLRYTHLEISPEGILGVCAGLIPYANHNQSPRNTYQCAMSKQGVGALAYNQHLRTDALLYVLRYPQRPLVQTRTVTLTHYHRLPGGQNAVVAITSFSGYDIEDAIVVNRGSVERGLGRCCVLRKFVTALRVYPNGLRDEIRPPPPPPAPAAMSATDAEASEAAAAAERRRQALYHAVDGDGIAAAGEPVQQGAVLVNRHVPVDAAQARSLVSPAAAPPPDALAQPAAAPSTPRAEYRPAPLVYKTPGGEPGVVDQVVITEDYNRQRLVKVMVRQTRDVIEGDKYASRFGQKGVVGWVCPEPDLPWHGESGIRPDIVFNPHGMPSRMTVGKVLELVAGKAAALDGRLRDATAFVTERGLDSAEACAEALVRAGFAYSGKDVFYSGVSGEPLAARVFCGPIYYQRLKHMAADKCFARSRGPRAILTRQPTEGRSREGGLRLGEMERDSLLGHGASMLMLERLLYSSDGFTVFVCGECGSLGTRDWCHECRSGAAMQRLLLPYACKLLFQELRSMNVVVRLRLAEEEA</sequence>
<evidence type="ECO:0000256" key="1">
    <source>
        <dbReference type="ARBA" id="ARBA00006835"/>
    </source>
</evidence>
<dbReference type="Pfam" id="PF04561">
    <property type="entry name" value="RNA_pol_Rpb2_2"/>
    <property type="match status" value="1"/>
</dbReference>
<evidence type="ECO:0000259" key="14">
    <source>
        <dbReference type="Pfam" id="PF04563"/>
    </source>
</evidence>
<evidence type="ECO:0000256" key="10">
    <source>
        <dbReference type="SAM" id="MobiDB-lite"/>
    </source>
</evidence>
<accession>A0AAV9IYZ0</accession>
<evidence type="ECO:0000259" key="13">
    <source>
        <dbReference type="Pfam" id="PF04561"/>
    </source>
</evidence>
<evidence type="ECO:0000256" key="8">
    <source>
        <dbReference type="ARBA" id="ARBA00023163"/>
    </source>
</evidence>
<proteinExistence type="inferred from homology"/>
<dbReference type="EC" id="2.7.7.6" evidence="2"/>
<evidence type="ECO:0000256" key="2">
    <source>
        <dbReference type="ARBA" id="ARBA00012418"/>
    </source>
</evidence>
<dbReference type="CDD" id="cd00653">
    <property type="entry name" value="RNA_pol_B_RPB2"/>
    <property type="match status" value="1"/>
</dbReference>
<evidence type="ECO:0000259" key="17">
    <source>
        <dbReference type="Pfam" id="PF04567"/>
    </source>
</evidence>
<keyword evidence="19" id="KW-1185">Reference proteome</keyword>
<gene>
    <name evidence="18" type="ORF">CDCA_CDCA12G3356</name>
</gene>
<keyword evidence="3" id="KW-0240">DNA-directed RNA polymerase</keyword>
<feature type="domain" description="RNA polymerase Rpb2" evidence="15">
    <location>
        <begin position="454"/>
        <end position="518"/>
    </location>
</feature>
<keyword evidence="7" id="KW-0862">Zinc</keyword>
<reference evidence="18 19" key="1">
    <citation type="submission" date="2022-07" db="EMBL/GenBank/DDBJ databases">
        <title>Genome-wide signatures of adaptation to extreme environments.</title>
        <authorList>
            <person name="Cho C.H."/>
            <person name="Yoon H.S."/>
        </authorList>
    </citation>
    <scope>NUCLEOTIDE SEQUENCE [LARGE SCALE GENOMIC DNA]</scope>
    <source>
        <strain evidence="18 19">DBV 063 E5</strain>
    </source>
</reference>
<dbReference type="InterPro" id="IPR007642">
    <property type="entry name" value="RNA_pol_Rpb2_2"/>
</dbReference>
<dbReference type="GO" id="GO:0006351">
    <property type="term" value="P:DNA-templated transcription"/>
    <property type="evidence" value="ECO:0007669"/>
    <property type="project" value="InterPro"/>
</dbReference>
<dbReference type="Pfam" id="PF04566">
    <property type="entry name" value="RNA_pol_Rpb2_4"/>
    <property type="match status" value="1"/>
</dbReference>
<dbReference type="InterPro" id="IPR014724">
    <property type="entry name" value="RNA_pol_RPB2_OB-fold"/>
</dbReference>
<dbReference type="InterPro" id="IPR007641">
    <property type="entry name" value="RNA_pol_Rpb2_7"/>
</dbReference>
<dbReference type="InterPro" id="IPR007646">
    <property type="entry name" value="RNA_pol_Rpb2_4"/>
</dbReference>
<keyword evidence="6" id="KW-0479">Metal-binding</keyword>
<dbReference type="Proteomes" id="UP001301350">
    <property type="component" value="Unassembled WGS sequence"/>
</dbReference>
<feature type="domain" description="RNA polymerase Rpb2" evidence="17">
    <location>
        <begin position="645"/>
        <end position="696"/>
    </location>
</feature>
<dbReference type="SUPFAM" id="SSF64484">
    <property type="entry name" value="beta and beta-prime subunits of DNA dependent RNA-polymerase"/>
    <property type="match status" value="1"/>
</dbReference>
<dbReference type="Gene3D" id="3.90.1110.10">
    <property type="entry name" value="RNA polymerase Rpb2, domain 2"/>
    <property type="match status" value="1"/>
</dbReference>
<comment type="caution">
    <text evidence="18">The sequence shown here is derived from an EMBL/GenBank/DDBJ whole genome shotgun (WGS) entry which is preliminary data.</text>
</comment>
<evidence type="ECO:0000259" key="16">
    <source>
        <dbReference type="Pfam" id="PF04566"/>
    </source>
</evidence>
<dbReference type="InterPro" id="IPR007645">
    <property type="entry name" value="RNA_pol_Rpb2_3"/>
</dbReference>
<dbReference type="InterPro" id="IPR007647">
    <property type="entry name" value="RNA_pol_Rpb2_5"/>
</dbReference>
<feature type="domain" description="RNA polymerase beta subunit protrusion" evidence="14">
    <location>
        <begin position="35"/>
        <end position="428"/>
    </location>
</feature>
<evidence type="ECO:0000259" key="12">
    <source>
        <dbReference type="Pfam" id="PF04560"/>
    </source>
</evidence>
<protein>
    <recommendedName>
        <fullName evidence="2">DNA-directed RNA polymerase</fullName>
        <ecNumber evidence="2">2.7.7.6</ecNumber>
    </recommendedName>
</protein>
<feature type="region of interest" description="Disordered" evidence="10">
    <location>
        <begin position="896"/>
        <end position="919"/>
    </location>
</feature>
<dbReference type="Gene3D" id="2.40.270.10">
    <property type="entry name" value="DNA-directed RNA polymerase, subunit 2, domain 6"/>
    <property type="match status" value="1"/>
</dbReference>
<keyword evidence="5" id="KW-0548">Nucleotidyltransferase</keyword>
<feature type="domain" description="RNA polymerase Rpb2" evidence="16">
    <location>
        <begin position="559"/>
        <end position="621"/>
    </location>
</feature>
<dbReference type="GO" id="GO:0000428">
    <property type="term" value="C:DNA-directed RNA polymerase complex"/>
    <property type="evidence" value="ECO:0007669"/>
    <property type="project" value="UniProtKB-KW"/>
</dbReference>
<dbReference type="Pfam" id="PF04560">
    <property type="entry name" value="RNA_pol_Rpb2_7"/>
    <property type="match status" value="1"/>
</dbReference>
<dbReference type="Gene3D" id="3.90.1800.10">
    <property type="entry name" value="RNA polymerase alpha subunit dimerisation domain"/>
    <property type="match status" value="1"/>
</dbReference>
<evidence type="ECO:0000256" key="5">
    <source>
        <dbReference type="ARBA" id="ARBA00022695"/>
    </source>
</evidence>
<evidence type="ECO:0000259" key="15">
    <source>
        <dbReference type="Pfam" id="PF04565"/>
    </source>
</evidence>
<dbReference type="Gene3D" id="3.90.1100.10">
    <property type="match status" value="2"/>
</dbReference>
<dbReference type="InterPro" id="IPR037034">
    <property type="entry name" value="RNA_pol_Rpb2_2_sf"/>
</dbReference>
<evidence type="ECO:0000313" key="19">
    <source>
        <dbReference type="Proteomes" id="UP001301350"/>
    </source>
</evidence>
<organism evidence="18 19">
    <name type="scientific">Cyanidium caldarium</name>
    <name type="common">Red alga</name>
    <dbReference type="NCBI Taxonomy" id="2771"/>
    <lineage>
        <taxon>Eukaryota</taxon>
        <taxon>Rhodophyta</taxon>
        <taxon>Bangiophyceae</taxon>
        <taxon>Cyanidiales</taxon>
        <taxon>Cyanidiaceae</taxon>
        <taxon>Cyanidium</taxon>
    </lineage>
</organism>
<feature type="region of interest" description="Disordered" evidence="10">
    <location>
        <begin position="821"/>
        <end position="846"/>
    </location>
</feature>
<dbReference type="InterPro" id="IPR007644">
    <property type="entry name" value="RNA_pol_bsu_protrusion"/>
</dbReference>
<dbReference type="Pfam" id="PF04567">
    <property type="entry name" value="RNA_pol_Rpb2_5"/>
    <property type="match status" value="1"/>
</dbReference>
<dbReference type="GO" id="GO:0003899">
    <property type="term" value="F:DNA-directed RNA polymerase activity"/>
    <property type="evidence" value="ECO:0007669"/>
    <property type="project" value="UniProtKB-EC"/>
</dbReference>
<evidence type="ECO:0000256" key="6">
    <source>
        <dbReference type="ARBA" id="ARBA00022723"/>
    </source>
</evidence>
<dbReference type="AlphaFoldDB" id="A0AAV9IYZ0"/>
<dbReference type="InterPro" id="IPR007120">
    <property type="entry name" value="DNA-dir_RNAP_su2_dom"/>
</dbReference>
<comment type="similarity">
    <text evidence="1 9">Belongs to the RNA polymerase beta chain family.</text>
</comment>
<dbReference type="Pfam" id="PF00562">
    <property type="entry name" value="RNA_pol_Rpb2_6"/>
    <property type="match status" value="1"/>
</dbReference>
<dbReference type="GO" id="GO:0003677">
    <property type="term" value="F:DNA binding"/>
    <property type="evidence" value="ECO:0007669"/>
    <property type="project" value="InterPro"/>
</dbReference>
<dbReference type="InterPro" id="IPR037033">
    <property type="entry name" value="DNA-dir_RNAP_su2_hyb_sf"/>
</dbReference>
<dbReference type="Pfam" id="PF04565">
    <property type="entry name" value="RNA_pol_Rpb2_3"/>
    <property type="match status" value="1"/>
</dbReference>
<dbReference type="EMBL" id="JANCYW010000012">
    <property type="protein sequence ID" value="KAK4537331.1"/>
    <property type="molecule type" value="Genomic_DNA"/>
</dbReference>
<evidence type="ECO:0000259" key="11">
    <source>
        <dbReference type="Pfam" id="PF00562"/>
    </source>
</evidence>
<evidence type="ECO:0000256" key="7">
    <source>
        <dbReference type="ARBA" id="ARBA00022833"/>
    </source>
</evidence>
<evidence type="ECO:0000256" key="4">
    <source>
        <dbReference type="ARBA" id="ARBA00022679"/>
    </source>
</evidence>
<feature type="compositionally biased region" description="Low complexity" evidence="10">
    <location>
        <begin position="835"/>
        <end position="846"/>
    </location>
</feature>
<dbReference type="PANTHER" id="PTHR20856">
    <property type="entry name" value="DNA-DIRECTED RNA POLYMERASE I SUBUNIT 2"/>
    <property type="match status" value="1"/>
</dbReference>
<keyword evidence="4" id="KW-0808">Transferase</keyword>
<evidence type="ECO:0000313" key="18">
    <source>
        <dbReference type="EMBL" id="KAK4537331.1"/>
    </source>
</evidence>
<evidence type="ECO:0000256" key="9">
    <source>
        <dbReference type="RuleBase" id="RU000434"/>
    </source>
</evidence>
<feature type="domain" description="RNA polymerase Rpb2" evidence="12">
    <location>
        <begin position="1120"/>
        <end position="1204"/>
    </location>
</feature>
<dbReference type="InterPro" id="IPR015712">
    <property type="entry name" value="DNA-dir_RNA_pol_su2"/>
</dbReference>
<dbReference type="Gene3D" id="2.40.50.150">
    <property type="match status" value="1"/>
</dbReference>
<keyword evidence="8" id="KW-0804">Transcription</keyword>
<dbReference type="Pfam" id="PF04563">
    <property type="entry name" value="RNA_pol_Rpb2_1"/>
    <property type="match status" value="1"/>
</dbReference>
<feature type="domain" description="RNA polymerase Rpb2" evidence="13">
    <location>
        <begin position="184"/>
        <end position="378"/>
    </location>
</feature>
<dbReference type="GO" id="GO:0032549">
    <property type="term" value="F:ribonucleoside binding"/>
    <property type="evidence" value="ECO:0007669"/>
    <property type="project" value="InterPro"/>
</dbReference>
<dbReference type="GO" id="GO:0046872">
    <property type="term" value="F:metal ion binding"/>
    <property type="evidence" value="ECO:0007669"/>
    <property type="project" value="UniProtKB-KW"/>
</dbReference>